<keyword evidence="1" id="KW-1133">Transmembrane helix</keyword>
<dbReference type="Proteomes" id="UP000184550">
    <property type="component" value="Unassembled WGS sequence"/>
</dbReference>
<keyword evidence="1" id="KW-0472">Membrane</keyword>
<sequence length="111" mass="12242">MTEPTPKTPQTSSQTDSIKLFRCITNGLMYGGIAFIFYKMTQSMAEKFANKPIQSENFTVIQMSTTVRTLVVGVFTMGTVLFSFLSVGLIILAIYVSIQRLMKLNAPSSDG</sequence>
<dbReference type="InterPro" id="IPR021434">
    <property type="entry name" value="DUF3082"/>
</dbReference>
<dbReference type="AlphaFoldDB" id="A0A7Z9DX28"/>
<dbReference type="EMBL" id="CZCU02000099">
    <property type="protein sequence ID" value="VXD13700.1"/>
    <property type="molecule type" value="Genomic_DNA"/>
</dbReference>
<gene>
    <name evidence="2" type="ORF">PL8927_270103</name>
</gene>
<protein>
    <recommendedName>
        <fullName evidence="4">DUF3082 domain-containing protein</fullName>
    </recommendedName>
</protein>
<keyword evidence="3" id="KW-1185">Reference proteome</keyword>
<accession>A0A7Z9DX28</accession>
<evidence type="ECO:0000313" key="2">
    <source>
        <dbReference type="EMBL" id="VXD13700.1"/>
    </source>
</evidence>
<name>A0A7Z9DX28_9CYAN</name>
<reference evidence="2" key="1">
    <citation type="submission" date="2019-10" db="EMBL/GenBank/DDBJ databases">
        <authorList>
            <consortium name="Genoscope - CEA"/>
            <person name="William W."/>
        </authorList>
    </citation>
    <scope>NUCLEOTIDE SEQUENCE [LARGE SCALE GENOMIC DNA]</scope>
    <source>
        <strain evidence="2">BBR_PRJEB10992</strain>
    </source>
</reference>
<feature type="transmembrane region" description="Helical" evidence="1">
    <location>
        <begin position="20"/>
        <end position="38"/>
    </location>
</feature>
<keyword evidence="1" id="KW-0812">Transmembrane</keyword>
<dbReference type="Pfam" id="PF11282">
    <property type="entry name" value="DUF3082"/>
    <property type="match status" value="1"/>
</dbReference>
<organism evidence="2 3">
    <name type="scientific">Planktothrix serta PCC 8927</name>
    <dbReference type="NCBI Taxonomy" id="671068"/>
    <lineage>
        <taxon>Bacteria</taxon>
        <taxon>Bacillati</taxon>
        <taxon>Cyanobacteriota</taxon>
        <taxon>Cyanophyceae</taxon>
        <taxon>Oscillatoriophycideae</taxon>
        <taxon>Oscillatoriales</taxon>
        <taxon>Microcoleaceae</taxon>
        <taxon>Planktothrix</taxon>
    </lineage>
</organism>
<comment type="caution">
    <text evidence="2">The sequence shown here is derived from an EMBL/GenBank/DDBJ whole genome shotgun (WGS) entry which is preliminary data.</text>
</comment>
<feature type="transmembrane region" description="Helical" evidence="1">
    <location>
        <begin position="70"/>
        <end position="96"/>
    </location>
</feature>
<evidence type="ECO:0000256" key="1">
    <source>
        <dbReference type="SAM" id="Phobius"/>
    </source>
</evidence>
<evidence type="ECO:0008006" key="4">
    <source>
        <dbReference type="Google" id="ProtNLM"/>
    </source>
</evidence>
<evidence type="ECO:0000313" key="3">
    <source>
        <dbReference type="Proteomes" id="UP000184550"/>
    </source>
</evidence>
<dbReference type="RefSeq" id="WP_083618443.1">
    <property type="nucleotide sequence ID" value="NZ_LR734844.1"/>
</dbReference>
<proteinExistence type="predicted"/>
<dbReference type="OrthoDB" id="515558at2"/>